<evidence type="ECO:0000313" key="3">
    <source>
        <dbReference type="EMBL" id="KAH6695738.1"/>
    </source>
</evidence>
<sequence length="385" mass="42508">MDSHIDQTPLPYEKPSLQSRIYLAAKTSAVKNGLGLVDTAKSIKSYIWSPPNLPNLTKSYASRPNLPIRVFLPPSYDESSSALLPTLFTIHGGGFTTGNAVDDDAWNRHFADTNSVLVVALNYAKAPASPYPGAPNDVQALLHSALEDVSLPIDKTRLAVAGFSAGGNLALVLARAEALKKKEGRRDFADFKAVIPIYPVLNHAESPSEKLERRRWKTGQIDGYRGTQADMVMSLADVFHWAYIPYGQDLRDPSVSPFYVTRDDLPDHVFVLASELDMLAWEDWALALRLAGKAAPEGLPGRERPAANMDLELEDEKFHWNVEQSAGRSVRWLLVPDVLHLFDMKPALEVMADAETVRDGNEKAVKVIEHLGGWLKDTAWNSTKA</sequence>
<evidence type="ECO:0000259" key="2">
    <source>
        <dbReference type="Pfam" id="PF07859"/>
    </source>
</evidence>
<accession>A0A9P8VK40</accession>
<dbReference type="InterPro" id="IPR029058">
    <property type="entry name" value="AB_hydrolase_fold"/>
</dbReference>
<dbReference type="Pfam" id="PF07859">
    <property type="entry name" value="Abhydrolase_3"/>
    <property type="match status" value="1"/>
</dbReference>
<dbReference type="Gene3D" id="3.40.50.1820">
    <property type="entry name" value="alpha/beta hydrolase"/>
    <property type="match status" value="1"/>
</dbReference>
<gene>
    <name evidence="3" type="ORF">F5X68DRAFT_244550</name>
</gene>
<proteinExistence type="predicted"/>
<dbReference type="GO" id="GO:0016787">
    <property type="term" value="F:hydrolase activity"/>
    <property type="evidence" value="ECO:0007669"/>
    <property type="project" value="UniProtKB-KW"/>
</dbReference>
<evidence type="ECO:0000256" key="1">
    <source>
        <dbReference type="ARBA" id="ARBA00022801"/>
    </source>
</evidence>
<protein>
    <submittedName>
        <fullName evidence="3">Alpha/beta hydrolase fold protein</fullName>
    </submittedName>
</protein>
<dbReference type="OrthoDB" id="408631at2759"/>
<keyword evidence="4" id="KW-1185">Reference proteome</keyword>
<dbReference type="PANTHER" id="PTHR48081:SF8">
    <property type="entry name" value="ALPHA_BETA HYDROLASE FOLD-3 DOMAIN-CONTAINING PROTEIN-RELATED"/>
    <property type="match status" value="1"/>
</dbReference>
<dbReference type="PANTHER" id="PTHR48081">
    <property type="entry name" value="AB HYDROLASE SUPERFAMILY PROTEIN C4A8.06C"/>
    <property type="match status" value="1"/>
</dbReference>
<dbReference type="SUPFAM" id="SSF53474">
    <property type="entry name" value="alpha/beta-Hydrolases"/>
    <property type="match status" value="1"/>
</dbReference>
<dbReference type="InterPro" id="IPR013094">
    <property type="entry name" value="AB_hydrolase_3"/>
</dbReference>
<keyword evidence="1 3" id="KW-0378">Hydrolase</keyword>
<evidence type="ECO:0000313" key="4">
    <source>
        <dbReference type="Proteomes" id="UP000770015"/>
    </source>
</evidence>
<dbReference type="AlphaFoldDB" id="A0A9P8VK40"/>
<comment type="caution">
    <text evidence="3">The sequence shown here is derived from an EMBL/GenBank/DDBJ whole genome shotgun (WGS) entry which is preliminary data.</text>
</comment>
<organism evidence="3 4">
    <name type="scientific">Plectosphaerella plurivora</name>
    <dbReference type="NCBI Taxonomy" id="936078"/>
    <lineage>
        <taxon>Eukaryota</taxon>
        <taxon>Fungi</taxon>
        <taxon>Dikarya</taxon>
        <taxon>Ascomycota</taxon>
        <taxon>Pezizomycotina</taxon>
        <taxon>Sordariomycetes</taxon>
        <taxon>Hypocreomycetidae</taxon>
        <taxon>Glomerellales</taxon>
        <taxon>Plectosphaerellaceae</taxon>
        <taxon>Plectosphaerella</taxon>
    </lineage>
</organism>
<name>A0A9P8VK40_9PEZI</name>
<dbReference type="EMBL" id="JAGSXJ010000002">
    <property type="protein sequence ID" value="KAH6695738.1"/>
    <property type="molecule type" value="Genomic_DNA"/>
</dbReference>
<dbReference type="InterPro" id="IPR050300">
    <property type="entry name" value="GDXG_lipolytic_enzyme"/>
</dbReference>
<feature type="domain" description="Alpha/beta hydrolase fold-3" evidence="2">
    <location>
        <begin position="88"/>
        <end position="292"/>
    </location>
</feature>
<reference evidence="3" key="1">
    <citation type="journal article" date="2021" name="Nat. Commun.">
        <title>Genetic determinants of endophytism in the Arabidopsis root mycobiome.</title>
        <authorList>
            <person name="Mesny F."/>
            <person name="Miyauchi S."/>
            <person name="Thiergart T."/>
            <person name="Pickel B."/>
            <person name="Atanasova L."/>
            <person name="Karlsson M."/>
            <person name="Huettel B."/>
            <person name="Barry K.W."/>
            <person name="Haridas S."/>
            <person name="Chen C."/>
            <person name="Bauer D."/>
            <person name="Andreopoulos W."/>
            <person name="Pangilinan J."/>
            <person name="LaButti K."/>
            <person name="Riley R."/>
            <person name="Lipzen A."/>
            <person name="Clum A."/>
            <person name="Drula E."/>
            <person name="Henrissat B."/>
            <person name="Kohler A."/>
            <person name="Grigoriev I.V."/>
            <person name="Martin F.M."/>
            <person name="Hacquard S."/>
        </authorList>
    </citation>
    <scope>NUCLEOTIDE SEQUENCE</scope>
    <source>
        <strain evidence="3">MPI-SDFR-AT-0117</strain>
    </source>
</reference>
<dbReference type="Proteomes" id="UP000770015">
    <property type="component" value="Unassembled WGS sequence"/>
</dbReference>